<dbReference type="RefSeq" id="WP_104515948.1">
    <property type="nucleotide sequence ID" value="NZ_MQVW01000002.1"/>
</dbReference>
<organism evidence="3 4">
    <name type="scientific">Nonlabens xylanidelens</name>
    <dbReference type="NCBI Taxonomy" id="191564"/>
    <lineage>
        <taxon>Bacteria</taxon>
        <taxon>Pseudomonadati</taxon>
        <taxon>Bacteroidota</taxon>
        <taxon>Flavobacteriia</taxon>
        <taxon>Flavobacteriales</taxon>
        <taxon>Flavobacteriaceae</taxon>
        <taxon>Nonlabens</taxon>
    </lineage>
</organism>
<dbReference type="GO" id="GO:0003676">
    <property type="term" value="F:nucleic acid binding"/>
    <property type="evidence" value="ECO:0007669"/>
    <property type="project" value="InterPro"/>
</dbReference>
<dbReference type="Pfam" id="PF01368">
    <property type="entry name" value="DHH"/>
    <property type="match status" value="1"/>
</dbReference>
<evidence type="ECO:0000313" key="4">
    <source>
        <dbReference type="Proteomes" id="UP000239002"/>
    </source>
</evidence>
<dbReference type="Gene3D" id="3.90.1640.10">
    <property type="entry name" value="inorganic pyrophosphatase (n-terminal core)"/>
    <property type="match status" value="1"/>
</dbReference>
<comment type="caution">
    <text evidence="3">The sequence shown here is derived from an EMBL/GenBank/DDBJ whole genome shotgun (WGS) entry which is preliminary data.</text>
</comment>
<dbReference type="SUPFAM" id="SSF64182">
    <property type="entry name" value="DHH phosphoesterases"/>
    <property type="match status" value="1"/>
</dbReference>
<proteinExistence type="predicted"/>
<protein>
    <submittedName>
        <fullName evidence="3">Phosphoesterase RecJ-like protein</fullName>
    </submittedName>
</protein>
<dbReference type="OrthoDB" id="9803668at2"/>
<dbReference type="Proteomes" id="UP000239002">
    <property type="component" value="Unassembled WGS sequence"/>
</dbReference>
<keyword evidence="4" id="KW-1185">Reference proteome</keyword>
<name>A0A2S6IIQ9_9FLAO</name>
<dbReference type="AlphaFoldDB" id="A0A2S6IIQ9"/>
<dbReference type="InterPro" id="IPR003156">
    <property type="entry name" value="DHHA1_dom"/>
</dbReference>
<evidence type="ECO:0000259" key="2">
    <source>
        <dbReference type="Pfam" id="PF02272"/>
    </source>
</evidence>
<accession>A0A2S6IIQ9</accession>
<dbReference type="InterPro" id="IPR038763">
    <property type="entry name" value="DHH_sf"/>
</dbReference>
<dbReference type="InterPro" id="IPR051319">
    <property type="entry name" value="Oligoribo/pAp-PDE_c-di-AMP_PDE"/>
</dbReference>
<sequence>MNKDQIEGLKKELSSPRNIVIVPHKNPDGDAVGSVTALYGYLIQLGHKVTMISPNDFPTFLKWMDYSDLFVNYEQESKKADALINEADLIFNLDHNAFHRAGNMETILSEVKSTFVMIDHHQQPDDFATYMYSDTAMSSTCEMIYHFLEMLGDTEKITPAMATAMYTGILTDTGSFKYRSTTSTTLRVAANLVDKGANSEGINRKIHDVNTPSRMKLLGVALNNMVILEKYRTAFITLTQKELDDNNFKKGDTEGFVNYALSLDGIVFAQILIEKKSESIIKTSLRSKGDFDVNQLARDNWEGGGHKNAAGGKSDLSMDDTVKKLISILPSYEKELHEVVI</sequence>
<evidence type="ECO:0000313" key="3">
    <source>
        <dbReference type="EMBL" id="PPK94050.1"/>
    </source>
</evidence>
<dbReference type="PANTHER" id="PTHR47618">
    <property type="entry name" value="BIFUNCTIONAL OLIGORIBONUCLEASE AND PAP PHOSPHATASE NRNA"/>
    <property type="match status" value="1"/>
</dbReference>
<gene>
    <name evidence="3" type="ORF">LY01_02272</name>
</gene>
<dbReference type="EMBL" id="PTJE01000005">
    <property type="protein sequence ID" value="PPK94050.1"/>
    <property type="molecule type" value="Genomic_DNA"/>
</dbReference>
<feature type="domain" description="DDH" evidence="1">
    <location>
        <begin position="18"/>
        <end position="169"/>
    </location>
</feature>
<dbReference type="InterPro" id="IPR001667">
    <property type="entry name" value="DDH_dom"/>
</dbReference>
<dbReference type="Pfam" id="PF02272">
    <property type="entry name" value="DHHA1"/>
    <property type="match status" value="1"/>
</dbReference>
<evidence type="ECO:0000259" key="1">
    <source>
        <dbReference type="Pfam" id="PF01368"/>
    </source>
</evidence>
<reference evidence="3 4" key="1">
    <citation type="submission" date="2018-02" db="EMBL/GenBank/DDBJ databases">
        <title>Genomic Encyclopedia of Archaeal and Bacterial Type Strains, Phase II (KMG-II): from individual species to whole genera.</title>
        <authorList>
            <person name="Goeker M."/>
        </authorList>
    </citation>
    <scope>NUCLEOTIDE SEQUENCE [LARGE SCALE GENOMIC DNA]</scope>
    <source>
        <strain evidence="3 4">DSM 16809</strain>
    </source>
</reference>
<dbReference type="Gene3D" id="3.10.310.30">
    <property type="match status" value="1"/>
</dbReference>
<dbReference type="PANTHER" id="PTHR47618:SF1">
    <property type="entry name" value="BIFUNCTIONAL OLIGORIBONUCLEASE AND PAP PHOSPHATASE NRNA"/>
    <property type="match status" value="1"/>
</dbReference>
<feature type="domain" description="DHHA1" evidence="2">
    <location>
        <begin position="245"/>
        <end position="324"/>
    </location>
</feature>